<keyword evidence="2" id="KW-1185">Reference proteome</keyword>
<dbReference type="GO" id="GO:0005829">
    <property type="term" value="C:cytosol"/>
    <property type="evidence" value="ECO:0007669"/>
    <property type="project" value="TreeGrafter"/>
</dbReference>
<dbReference type="Proteomes" id="UP000610966">
    <property type="component" value="Unassembled WGS sequence"/>
</dbReference>
<dbReference type="InterPro" id="IPR050155">
    <property type="entry name" value="HAD-like_hydrolase_sf"/>
</dbReference>
<dbReference type="GO" id="GO:0008967">
    <property type="term" value="F:phosphoglycolate phosphatase activity"/>
    <property type="evidence" value="ECO:0007669"/>
    <property type="project" value="TreeGrafter"/>
</dbReference>
<dbReference type="EMBL" id="BOOG01000016">
    <property type="protein sequence ID" value="GIH69554.1"/>
    <property type="molecule type" value="Genomic_DNA"/>
</dbReference>
<proteinExistence type="predicted"/>
<dbReference type="InterPro" id="IPR023214">
    <property type="entry name" value="HAD_sf"/>
</dbReference>
<protein>
    <submittedName>
        <fullName evidence="1">Uncharacterized protein</fullName>
    </submittedName>
</protein>
<dbReference type="InterPro" id="IPR041492">
    <property type="entry name" value="HAD_2"/>
</dbReference>
<dbReference type="SUPFAM" id="SSF56784">
    <property type="entry name" value="HAD-like"/>
    <property type="match status" value="1"/>
</dbReference>
<sequence>MVREAEMGAAITAAPTPGALEVLQACQASGRPVAVVGDTCSAAMETYLDAHRLRHLVGPVIGRERRPISSEMPGVDLVRQAVKVLGVEPSNCTLVGRSFMGMYVAAQAGIQAIGVVSKNGSRKHLAGVHGSVVVSTLPQLADALTTVSVTTPP</sequence>
<dbReference type="Pfam" id="PF13419">
    <property type="entry name" value="HAD_2"/>
    <property type="match status" value="1"/>
</dbReference>
<name>A0A8J3R7P6_9ACTN</name>
<evidence type="ECO:0000313" key="2">
    <source>
        <dbReference type="Proteomes" id="UP000610966"/>
    </source>
</evidence>
<dbReference type="PANTHER" id="PTHR43434:SF1">
    <property type="entry name" value="PHOSPHOGLYCOLATE PHOSPHATASE"/>
    <property type="match status" value="1"/>
</dbReference>
<evidence type="ECO:0000313" key="1">
    <source>
        <dbReference type="EMBL" id="GIH69554.1"/>
    </source>
</evidence>
<dbReference type="GO" id="GO:0006281">
    <property type="term" value="P:DNA repair"/>
    <property type="evidence" value="ECO:0007669"/>
    <property type="project" value="TreeGrafter"/>
</dbReference>
<organism evidence="1 2">
    <name type="scientific">Sphaerimonospora thailandensis</name>
    <dbReference type="NCBI Taxonomy" id="795644"/>
    <lineage>
        <taxon>Bacteria</taxon>
        <taxon>Bacillati</taxon>
        <taxon>Actinomycetota</taxon>
        <taxon>Actinomycetes</taxon>
        <taxon>Streptosporangiales</taxon>
        <taxon>Streptosporangiaceae</taxon>
        <taxon>Sphaerimonospora</taxon>
    </lineage>
</organism>
<dbReference type="PANTHER" id="PTHR43434">
    <property type="entry name" value="PHOSPHOGLYCOLATE PHOSPHATASE"/>
    <property type="match status" value="1"/>
</dbReference>
<dbReference type="AlphaFoldDB" id="A0A8J3R7P6"/>
<reference evidence="1" key="1">
    <citation type="submission" date="2021-01" db="EMBL/GenBank/DDBJ databases">
        <title>Whole genome shotgun sequence of Sphaerimonospora thailandensis NBRC 107569.</title>
        <authorList>
            <person name="Komaki H."/>
            <person name="Tamura T."/>
        </authorList>
    </citation>
    <scope>NUCLEOTIDE SEQUENCE</scope>
    <source>
        <strain evidence="1">NBRC 107569</strain>
    </source>
</reference>
<dbReference type="InterPro" id="IPR036412">
    <property type="entry name" value="HAD-like_sf"/>
</dbReference>
<gene>
    <name evidence="1" type="ORF">Mth01_18070</name>
</gene>
<accession>A0A8J3R7P6</accession>
<comment type="caution">
    <text evidence="1">The sequence shown here is derived from an EMBL/GenBank/DDBJ whole genome shotgun (WGS) entry which is preliminary data.</text>
</comment>
<dbReference type="Gene3D" id="3.40.50.1000">
    <property type="entry name" value="HAD superfamily/HAD-like"/>
    <property type="match status" value="1"/>
</dbReference>